<keyword evidence="4 6" id="KW-0503">Monooxygenase</keyword>
<dbReference type="InterPro" id="IPR011251">
    <property type="entry name" value="Luciferase-like_dom"/>
</dbReference>
<sequence length="396" mass="44111">MNDRMRFGIFLAPFHKPGINPTLALEQDLELVQWLDRCDYDEVWFGEHHSAGSEISASPELMIASAAPRTRRIKLGTGVVSVSYHNPLWVAEKIVQLDHLTRGRAMLGLGPGSLPTDAAMIGLSQKDTRGLLADGLDIITRLLRSDEPVNFENDRWTLKDARLHLRPYSNFDLATAAVASPTGPKLAGKYGTGLISIGATTAAGFDALALHWDVIEEEARHHKQQVDRSKWRLVGLCHIAETAEQARRDVEYGIEHWFNYFQEIAAFPQMSMPGQNAKEMIDFINDSGFGAIGTPEMCKAQIDRLWKQSNGGFGAYLMLAHNWANFDATRKSYELIAREVFPHFQGQHMSTMNAAMRAQKMRPELAEIHAKAVETAQENYAAEKEGRAAKAAEPAE</sequence>
<gene>
    <name evidence="6" type="ORF">C8N45_101748</name>
</gene>
<keyword evidence="7" id="KW-1185">Reference proteome</keyword>
<dbReference type="PANTHER" id="PTHR30137">
    <property type="entry name" value="LUCIFERASE-LIKE MONOOXYGENASE"/>
    <property type="match status" value="1"/>
</dbReference>
<dbReference type="GO" id="GO:0016705">
    <property type="term" value="F:oxidoreductase activity, acting on paired donors, with incorporation or reduction of molecular oxygen"/>
    <property type="evidence" value="ECO:0007669"/>
    <property type="project" value="InterPro"/>
</dbReference>
<evidence type="ECO:0000256" key="3">
    <source>
        <dbReference type="ARBA" id="ARBA00023002"/>
    </source>
</evidence>
<dbReference type="Pfam" id="PF00296">
    <property type="entry name" value="Bac_luciferase"/>
    <property type="match status" value="1"/>
</dbReference>
<evidence type="ECO:0000259" key="5">
    <source>
        <dbReference type="Pfam" id="PF00296"/>
    </source>
</evidence>
<dbReference type="GO" id="GO:0004497">
    <property type="term" value="F:monooxygenase activity"/>
    <property type="evidence" value="ECO:0007669"/>
    <property type="project" value="UniProtKB-KW"/>
</dbReference>
<dbReference type="SUPFAM" id="SSF51679">
    <property type="entry name" value="Bacterial luciferase-like"/>
    <property type="match status" value="1"/>
</dbReference>
<accession>A0A2T6KRK1</accession>
<organism evidence="6 7">
    <name type="scientific">Yoonia sediminilitoris</name>
    <dbReference type="NCBI Taxonomy" id="1286148"/>
    <lineage>
        <taxon>Bacteria</taxon>
        <taxon>Pseudomonadati</taxon>
        <taxon>Pseudomonadota</taxon>
        <taxon>Alphaproteobacteria</taxon>
        <taxon>Rhodobacterales</taxon>
        <taxon>Paracoccaceae</taxon>
        <taxon>Yoonia</taxon>
    </lineage>
</organism>
<dbReference type="AlphaFoldDB" id="A0A2T6KRK1"/>
<feature type="domain" description="Luciferase-like" evidence="5">
    <location>
        <begin position="5"/>
        <end position="306"/>
    </location>
</feature>
<proteinExistence type="inferred from homology"/>
<dbReference type="InterPro" id="IPR036661">
    <property type="entry name" value="Luciferase-like_sf"/>
</dbReference>
<evidence type="ECO:0000256" key="2">
    <source>
        <dbReference type="ARBA" id="ARBA00022630"/>
    </source>
</evidence>
<dbReference type="EMBL" id="QBUD01000001">
    <property type="protein sequence ID" value="PUB19155.1"/>
    <property type="molecule type" value="Genomic_DNA"/>
</dbReference>
<keyword evidence="2" id="KW-0285">Flavoprotein</keyword>
<name>A0A2T6KRK1_9RHOB</name>
<dbReference type="OrthoDB" id="9804736at2"/>
<dbReference type="RefSeq" id="WP_108384819.1">
    <property type="nucleotide sequence ID" value="NZ_QBUD01000001.1"/>
</dbReference>
<evidence type="ECO:0000256" key="4">
    <source>
        <dbReference type="ARBA" id="ARBA00023033"/>
    </source>
</evidence>
<protein>
    <submittedName>
        <fullName evidence="6">Limonene 1,2-monooxygenase</fullName>
    </submittedName>
</protein>
<keyword evidence="3" id="KW-0560">Oxidoreductase</keyword>
<comment type="caution">
    <text evidence="6">The sequence shown here is derived from an EMBL/GenBank/DDBJ whole genome shotgun (WGS) entry which is preliminary data.</text>
</comment>
<dbReference type="InterPro" id="IPR050766">
    <property type="entry name" value="Bact_Lucif_Oxidored"/>
</dbReference>
<dbReference type="GO" id="GO:0005829">
    <property type="term" value="C:cytosol"/>
    <property type="evidence" value="ECO:0007669"/>
    <property type="project" value="TreeGrafter"/>
</dbReference>
<dbReference type="Proteomes" id="UP000244523">
    <property type="component" value="Unassembled WGS sequence"/>
</dbReference>
<evidence type="ECO:0000313" key="6">
    <source>
        <dbReference type="EMBL" id="PUB19155.1"/>
    </source>
</evidence>
<reference evidence="6 7" key="1">
    <citation type="submission" date="2018-04" db="EMBL/GenBank/DDBJ databases">
        <title>Genomic Encyclopedia of Archaeal and Bacterial Type Strains, Phase II (KMG-II): from individual species to whole genera.</title>
        <authorList>
            <person name="Goeker M."/>
        </authorList>
    </citation>
    <scope>NUCLEOTIDE SEQUENCE [LARGE SCALE GENOMIC DNA]</scope>
    <source>
        <strain evidence="6 7">DSM 29955</strain>
    </source>
</reference>
<dbReference type="PANTHER" id="PTHR30137:SF16">
    <property type="entry name" value="BLL0895 PROTEIN"/>
    <property type="match status" value="1"/>
</dbReference>
<dbReference type="Gene3D" id="3.20.20.30">
    <property type="entry name" value="Luciferase-like domain"/>
    <property type="match status" value="1"/>
</dbReference>
<evidence type="ECO:0000313" key="7">
    <source>
        <dbReference type="Proteomes" id="UP000244523"/>
    </source>
</evidence>
<comment type="similarity">
    <text evidence="1">Belongs to the bacterial luciferase oxidoreductase family.</text>
</comment>
<evidence type="ECO:0000256" key="1">
    <source>
        <dbReference type="ARBA" id="ARBA00010426"/>
    </source>
</evidence>